<dbReference type="Gene3D" id="1.10.287.90">
    <property type="match status" value="1"/>
</dbReference>
<evidence type="ECO:0000313" key="24">
    <source>
        <dbReference type="Proteomes" id="UP000050416"/>
    </source>
</evidence>
<evidence type="ECO:0000256" key="1">
    <source>
        <dbReference type="ARBA" id="ARBA00004141"/>
    </source>
</evidence>
<comment type="similarity">
    <text evidence="2 17">Belongs to the cytochrome c oxidase subunit 2 family.</text>
</comment>
<dbReference type="PANTHER" id="PTHR22888:SF9">
    <property type="entry name" value="CYTOCHROME C OXIDASE SUBUNIT 2"/>
    <property type="match status" value="1"/>
</dbReference>
<keyword evidence="12 18" id="KW-0186">Copper</keyword>
<dbReference type="SUPFAM" id="SSF49503">
    <property type="entry name" value="Cupredoxins"/>
    <property type="match status" value="1"/>
</dbReference>
<dbReference type="PATRIC" id="fig|1305731.5.peg.1616"/>
<dbReference type="PRINTS" id="PR01166">
    <property type="entry name" value="CYCOXIDASEII"/>
</dbReference>
<evidence type="ECO:0000256" key="4">
    <source>
        <dbReference type="ARBA" id="ARBA00022617"/>
    </source>
</evidence>
<dbReference type="InterPro" id="IPR011759">
    <property type="entry name" value="Cyt_c_oxidase_su2_TM_dom"/>
</dbReference>
<organism evidence="23 24">
    <name type="scientific">Marinobacter excellens HL-55</name>
    <dbReference type="NCBI Taxonomy" id="1305731"/>
    <lineage>
        <taxon>Bacteria</taxon>
        <taxon>Pseudomonadati</taxon>
        <taxon>Pseudomonadota</taxon>
        <taxon>Gammaproteobacteria</taxon>
        <taxon>Pseudomonadales</taxon>
        <taxon>Marinobacteraceae</taxon>
        <taxon>Marinobacter</taxon>
    </lineage>
</organism>
<feature type="transmembrane region" description="Helical" evidence="19">
    <location>
        <begin position="77"/>
        <end position="96"/>
    </location>
</feature>
<proteinExistence type="inferred from homology"/>
<feature type="transmembrane region" description="Helical" evidence="19">
    <location>
        <begin position="157"/>
        <end position="179"/>
    </location>
</feature>
<dbReference type="Pfam" id="PF02790">
    <property type="entry name" value="COX2_TM"/>
    <property type="match status" value="1"/>
</dbReference>
<dbReference type="EMBL" id="LJZQ01000001">
    <property type="protein sequence ID" value="KPQ30721.1"/>
    <property type="molecule type" value="Genomic_DNA"/>
</dbReference>
<evidence type="ECO:0000256" key="7">
    <source>
        <dbReference type="ARBA" id="ARBA00022723"/>
    </source>
</evidence>
<keyword evidence="23" id="KW-0560">Oxidoreductase</keyword>
<dbReference type="SUPFAM" id="SSF81464">
    <property type="entry name" value="Cytochrome c oxidase subunit II-like, transmembrane region"/>
    <property type="match status" value="1"/>
</dbReference>
<evidence type="ECO:0000259" key="22">
    <source>
        <dbReference type="PROSITE" id="PS51007"/>
    </source>
</evidence>
<comment type="function">
    <text evidence="14 18">Subunits I and II form the functional core of the enzyme complex. Electrons originating in cytochrome c are transferred via heme a and Cu(A) to the binuclear center formed by heme a3 and Cu(B).</text>
</comment>
<dbReference type="GO" id="GO:0042773">
    <property type="term" value="P:ATP synthesis coupled electron transport"/>
    <property type="evidence" value="ECO:0007669"/>
    <property type="project" value="TreeGrafter"/>
</dbReference>
<comment type="subcellular location">
    <subcellularLocation>
        <location evidence="17">Cell membrane</location>
        <topology evidence="17">Multi-pass membrane protein</topology>
    </subcellularLocation>
    <subcellularLocation>
        <location evidence="1">Membrane</location>
        <topology evidence="1">Multi-pass membrane protein</topology>
    </subcellularLocation>
</comment>
<dbReference type="InterPro" id="IPR001505">
    <property type="entry name" value="Copper_CuA"/>
</dbReference>
<dbReference type="Proteomes" id="UP000050416">
    <property type="component" value="Unassembled WGS sequence"/>
</dbReference>
<dbReference type="GO" id="GO:0005886">
    <property type="term" value="C:plasma membrane"/>
    <property type="evidence" value="ECO:0007669"/>
    <property type="project" value="UniProtKB-SubCell"/>
</dbReference>
<evidence type="ECO:0000259" key="20">
    <source>
        <dbReference type="PROSITE" id="PS50857"/>
    </source>
</evidence>
<keyword evidence="11 16" id="KW-0408">Iron</keyword>
<comment type="cofactor">
    <cofactor evidence="18">
        <name>Cu cation</name>
        <dbReference type="ChEBI" id="CHEBI:23378"/>
    </cofactor>
    <text evidence="18">Binds a copper A center.</text>
</comment>
<evidence type="ECO:0000256" key="3">
    <source>
        <dbReference type="ARBA" id="ARBA00022448"/>
    </source>
</evidence>
<keyword evidence="10 19" id="KW-1133">Transmembrane helix</keyword>
<evidence type="ECO:0000256" key="14">
    <source>
        <dbReference type="ARBA" id="ARBA00024688"/>
    </source>
</evidence>
<dbReference type="EC" id="7.1.1.9" evidence="18"/>
<dbReference type="InterPro" id="IPR009056">
    <property type="entry name" value="Cyt_c-like_dom"/>
</dbReference>
<dbReference type="CDD" id="cd13912">
    <property type="entry name" value="CcO_II_C"/>
    <property type="match status" value="1"/>
</dbReference>
<dbReference type="InterPro" id="IPR045187">
    <property type="entry name" value="CcO_II"/>
</dbReference>
<reference evidence="23 24" key="1">
    <citation type="submission" date="2015-09" db="EMBL/GenBank/DDBJ databases">
        <title>Identification and resolution of microdiversity through metagenomic sequencing of parallel consortia.</title>
        <authorList>
            <person name="Nelson W.C."/>
            <person name="Romine M.F."/>
            <person name="Lindemann S.R."/>
        </authorList>
    </citation>
    <scope>NUCLEOTIDE SEQUENCE [LARGE SCALE GENOMIC DNA]</scope>
    <source>
        <strain evidence="23">HL-55</strain>
    </source>
</reference>
<dbReference type="InterPro" id="IPR036909">
    <property type="entry name" value="Cyt_c-like_dom_sf"/>
</dbReference>
<feature type="domain" description="Cytochrome oxidase subunit II copper A binding" evidence="20">
    <location>
        <begin position="186"/>
        <end position="323"/>
    </location>
</feature>
<feature type="domain" description="Cytochrome oxidase subunit II transmembrane region profile" evidence="21">
    <location>
        <begin position="90"/>
        <end position="185"/>
    </location>
</feature>
<keyword evidence="7 16" id="KW-0479">Metal-binding</keyword>
<evidence type="ECO:0000256" key="19">
    <source>
        <dbReference type="SAM" id="Phobius"/>
    </source>
</evidence>
<keyword evidence="6 17" id="KW-0812">Transmembrane</keyword>
<evidence type="ECO:0000256" key="17">
    <source>
        <dbReference type="RuleBase" id="RU000456"/>
    </source>
</evidence>
<evidence type="ECO:0000256" key="8">
    <source>
        <dbReference type="ARBA" id="ARBA00022967"/>
    </source>
</evidence>
<dbReference type="InterPro" id="IPR002429">
    <property type="entry name" value="CcO_II-like_C"/>
</dbReference>
<dbReference type="PROSITE" id="PS50857">
    <property type="entry name" value="COX2_CUA"/>
    <property type="match status" value="1"/>
</dbReference>
<dbReference type="InterPro" id="IPR036257">
    <property type="entry name" value="Cyt_c_oxidase_su2_TM_sf"/>
</dbReference>
<dbReference type="STRING" id="1305731.GCA_000934705_02935"/>
<dbReference type="InterPro" id="IPR034210">
    <property type="entry name" value="CcO_II_C"/>
</dbReference>
<keyword evidence="5 17" id="KW-0679">Respiratory chain</keyword>
<dbReference type="Pfam" id="PF00116">
    <property type="entry name" value="COX2"/>
    <property type="match status" value="1"/>
</dbReference>
<dbReference type="GO" id="GO:0005507">
    <property type="term" value="F:copper ion binding"/>
    <property type="evidence" value="ECO:0007669"/>
    <property type="project" value="InterPro"/>
</dbReference>
<dbReference type="PROSITE" id="PS50999">
    <property type="entry name" value="COX2_TM"/>
    <property type="match status" value="1"/>
</dbReference>
<keyword evidence="3 17" id="KW-0813">Transport</keyword>
<comment type="caution">
    <text evidence="23">The sequence shown here is derived from an EMBL/GenBank/DDBJ whole genome shotgun (WGS) entry which is preliminary data.</text>
</comment>
<feature type="transmembrane region" description="Helical" evidence="19">
    <location>
        <begin position="6"/>
        <end position="27"/>
    </location>
</feature>
<name>A0A0P7ZEF4_9GAMM</name>
<dbReference type="Gene3D" id="2.60.40.420">
    <property type="entry name" value="Cupredoxins - blue copper proteins"/>
    <property type="match status" value="1"/>
</dbReference>
<evidence type="ECO:0000256" key="15">
    <source>
        <dbReference type="ARBA" id="ARBA00047816"/>
    </source>
</evidence>
<evidence type="ECO:0000256" key="6">
    <source>
        <dbReference type="ARBA" id="ARBA00022692"/>
    </source>
</evidence>
<evidence type="ECO:0000256" key="18">
    <source>
        <dbReference type="RuleBase" id="RU004024"/>
    </source>
</evidence>
<evidence type="ECO:0000313" key="23">
    <source>
        <dbReference type="EMBL" id="KPQ30721.1"/>
    </source>
</evidence>
<dbReference type="Pfam" id="PF13442">
    <property type="entry name" value="Cytochrome_CBB3"/>
    <property type="match status" value="1"/>
</dbReference>
<keyword evidence="9 17" id="KW-0249">Electron transport</keyword>
<dbReference type="PROSITE" id="PS51007">
    <property type="entry name" value="CYTC"/>
    <property type="match status" value="1"/>
</dbReference>
<dbReference type="AlphaFoldDB" id="A0A0P7ZEF4"/>
<dbReference type="PANTHER" id="PTHR22888">
    <property type="entry name" value="CYTOCHROME C OXIDASE, SUBUNIT II"/>
    <property type="match status" value="1"/>
</dbReference>
<keyword evidence="13 19" id="KW-0472">Membrane</keyword>
<sequence>MCVGSQSWLFISFGFKEIFSLLLICVYTRQRRIHKQTFTLSFIRCCERRAFVQRDDAKSDKNNTLWRHSMRVHAKRAVALAAGLLLPVTVMADWTMNMSPGVTSTSNQIFTLHMTILWICVAIGVVVFGVMFWSIFAHRKSRGAKPANFHENTLVEVLWTIVPLAILVAMAIPATTTLVEMYDTTESDVDIKITGYQWRWQYEYIDDDFSFFSNMSTPRDQILNRQAKGEHYLLEVDNPVVIPVGKKVRFLLTANDVIHSWWVPEFGVKKDAIPGFINETWTRVDEPGTYRGQCTELCGKDHGFMPVVVKAVPEEEYNAWVAEQREAAETERQLTEKDWTLDELMERGERAYATACASCHQADGSGMPPAFPALKGSPMALEDMAGHIEIVVNGSSGTAMQAFGNQLSEVDLAAVITYERNAWGNNTGEMVTPKEIFDYKNQQ</sequence>
<feature type="transmembrane region" description="Helical" evidence="19">
    <location>
        <begin position="116"/>
        <end position="136"/>
    </location>
</feature>
<evidence type="ECO:0000256" key="13">
    <source>
        <dbReference type="ARBA" id="ARBA00023136"/>
    </source>
</evidence>
<feature type="domain" description="Cytochrome c" evidence="22">
    <location>
        <begin position="343"/>
        <end position="423"/>
    </location>
</feature>
<keyword evidence="8" id="KW-1278">Translocase</keyword>
<dbReference type="InterPro" id="IPR014222">
    <property type="entry name" value="Cyt_c_oxidase_su2"/>
</dbReference>
<dbReference type="GO" id="GO:0020037">
    <property type="term" value="F:heme binding"/>
    <property type="evidence" value="ECO:0007669"/>
    <property type="project" value="InterPro"/>
</dbReference>
<dbReference type="InterPro" id="IPR008972">
    <property type="entry name" value="Cupredoxin"/>
</dbReference>
<evidence type="ECO:0000256" key="12">
    <source>
        <dbReference type="ARBA" id="ARBA00023008"/>
    </source>
</evidence>
<evidence type="ECO:0000256" key="16">
    <source>
        <dbReference type="PROSITE-ProRule" id="PRU00433"/>
    </source>
</evidence>
<comment type="catalytic activity">
    <reaction evidence="15 18">
        <text>4 Fe(II)-[cytochrome c] + O2 + 8 H(+)(in) = 4 Fe(III)-[cytochrome c] + 2 H2O + 4 H(+)(out)</text>
        <dbReference type="Rhea" id="RHEA:11436"/>
        <dbReference type="Rhea" id="RHEA-COMP:10350"/>
        <dbReference type="Rhea" id="RHEA-COMP:14399"/>
        <dbReference type="ChEBI" id="CHEBI:15377"/>
        <dbReference type="ChEBI" id="CHEBI:15378"/>
        <dbReference type="ChEBI" id="CHEBI:15379"/>
        <dbReference type="ChEBI" id="CHEBI:29033"/>
        <dbReference type="ChEBI" id="CHEBI:29034"/>
        <dbReference type="EC" id="7.1.1.9"/>
    </reaction>
</comment>
<evidence type="ECO:0000256" key="10">
    <source>
        <dbReference type="ARBA" id="ARBA00022989"/>
    </source>
</evidence>
<dbReference type="SUPFAM" id="SSF46626">
    <property type="entry name" value="Cytochrome c"/>
    <property type="match status" value="1"/>
</dbReference>
<dbReference type="NCBIfam" id="TIGR02866">
    <property type="entry name" value="CoxB"/>
    <property type="match status" value="1"/>
</dbReference>
<evidence type="ECO:0000256" key="11">
    <source>
        <dbReference type="ARBA" id="ARBA00023004"/>
    </source>
</evidence>
<accession>A0A0P7ZEF4</accession>
<keyword evidence="4 16" id="KW-0349">Heme</keyword>
<evidence type="ECO:0000259" key="21">
    <source>
        <dbReference type="PROSITE" id="PS50999"/>
    </source>
</evidence>
<dbReference type="Gene3D" id="1.10.760.10">
    <property type="entry name" value="Cytochrome c-like domain"/>
    <property type="match status" value="1"/>
</dbReference>
<evidence type="ECO:0000256" key="9">
    <source>
        <dbReference type="ARBA" id="ARBA00022982"/>
    </source>
</evidence>
<dbReference type="GO" id="GO:0016491">
    <property type="term" value="F:oxidoreductase activity"/>
    <property type="evidence" value="ECO:0007669"/>
    <property type="project" value="UniProtKB-KW"/>
</dbReference>
<dbReference type="PROSITE" id="PS00078">
    <property type="entry name" value="COX2"/>
    <property type="match status" value="1"/>
</dbReference>
<evidence type="ECO:0000256" key="5">
    <source>
        <dbReference type="ARBA" id="ARBA00022660"/>
    </source>
</evidence>
<gene>
    <name evidence="23" type="primary">coxB</name>
    <name evidence="23" type="ORF">HLUCCX14_01210</name>
</gene>
<evidence type="ECO:0000256" key="2">
    <source>
        <dbReference type="ARBA" id="ARBA00007866"/>
    </source>
</evidence>
<dbReference type="GO" id="GO:0004129">
    <property type="term" value="F:cytochrome-c oxidase activity"/>
    <property type="evidence" value="ECO:0007669"/>
    <property type="project" value="UniProtKB-EC"/>
</dbReference>
<protein>
    <recommendedName>
        <fullName evidence="18">Cytochrome c oxidase subunit 2</fullName>
        <ecNumber evidence="18">7.1.1.9</ecNumber>
    </recommendedName>
</protein>